<reference evidence="1 2" key="1">
    <citation type="submission" date="2013-11" db="EMBL/GenBank/DDBJ databases">
        <title>Draft genome of the bovine lungworm Dictyocaulus viviparus.</title>
        <authorList>
            <person name="Mitreva M."/>
        </authorList>
    </citation>
    <scope>NUCLEOTIDE SEQUENCE [LARGE SCALE GENOMIC DNA]</scope>
    <source>
        <strain evidence="1 2">HannoverDv2000</strain>
    </source>
</reference>
<dbReference type="EMBL" id="KN716223">
    <property type="protein sequence ID" value="KJH49810.1"/>
    <property type="molecule type" value="Genomic_DNA"/>
</dbReference>
<organism evidence="1 2">
    <name type="scientific">Dictyocaulus viviparus</name>
    <name type="common">Bovine lungworm</name>
    <dbReference type="NCBI Taxonomy" id="29172"/>
    <lineage>
        <taxon>Eukaryota</taxon>
        <taxon>Metazoa</taxon>
        <taxon>Ecdysozoa</taxon>
        <taxon>Nematoda</taxon>
        <taxon>Chromadorea</taxon>
        <taxon>Rhabditida</taxon>
        <taxon>Rhabditina</taxon>
        <taxon>Rhabditomorpha</taxon>
        <taxon>Strongyloidea</taxon>
        <taxon>Metastrongylidae</taxon>
        <taxon>Dictyocaulus</taxon>
    </lineage>
</organism>
<accession>A0A0D8XZB8</accession>
<dbReference type="GO" id="GO:0005634">
    <property type="term" value="C:nucleus"/>
    <property type="evidence" value="ECO:0007669"/>
    <property type="project" value="InterPro"/>
</dbReference>
<dbReference type="Proteomes" id="UP000053766">
    <property type="component" value="Unassembled WGS sequence"/>
</dbReference>
<dbReference type="InterPro" id="IPR012423">
    <property type="entry name" value="Eaf7/MRGBP"/>
</dbReference>
<dbReference type="GO" id="GO:0006355">
    <property type="term" value="P:regulation of DNA-templated transcription"/>
    <property type="evidence" value="ECO:0007669"/>
    <property type="project" value="InterPro"/>
</dbReference>
<reference evidence="2" key="2">
    <citation type="journal article" date="2016" name="Sci. Rep.">
        <title>Dictyocaulus viviparus genome, variome and transcriptome elucidate lungworm biology and support future intervention.</title>
        <authorList>
            <person name="McNulty S.N."/>
            <person name="Strube C."/>
            <person name="Rosa B.A."/>
            <person name="Martin J.C."/>
            <person name="Tyagi R."/>
            <person name="Choi Y.J."/>
            <person name="Wang Q."/>
            <person name="Hallsworth Pepin K."/>
            <person name="Zhang X."/>
            <person name="Ozersky P."/>
            <person name="Wilson R.K."/>
            <person name="Sternberg P.W."/>
            <person name="Gasser R.B."/>
            <person name="Mitreva M."/>
        </authorList>
    </citation>
    <scope>NUCLEOTIDE SEQUENCE [LARGE SCALE GENOMIC DNA]</scope>
    <source>
        <strain evidence="2">HannoverDv2000</strain>
    </source>
</reference>
<dbReference type="Pfam" id="PF07904">
    <property type="entry name" value="Eaf7"/>
    <property type="match status" value="1"/>
</dbReference>
<evidence type="ECO:0000313" key="1">
    <source>
        <dbReference type="EMBL" id="KJH49810.1"/>
    </source>
</evidence>
<sequence>MSVYSRNQEKIVLKLSRDEVMREFFTPLEQLKRQEKEPVARWCDLSEARLIQLLTYFKPAGVNRFFNLHSIYIFMSHIYEKEDGCEIFLNDYDFETIISRLELYWDMKVVEYNEGVPDGFEAHSEFFLPDGQFSELMKEKEEENAVQTTFPTPLIGATTSVVKRRSRRGGSHDSLEPILFTC</sequence>
<gene>
    <name evidence="1" type="ORF">DICVIV_04063</name>
</gene>
<dbReference type="OrthoDB" id="5595141at2759"/>
<keyword evidence="2" id="KW-1185">Reference proteome</keyword>
<protein>
    <submittedName>
        <fullName evidence="1">CT20 family protein</fullName>
    </submittedName>
</protein>
<dbReference type="GO" id="GO:0043189">
    <property type="term" value="C:H4/H2A histone acetyltransferase complex"/>
    <property type="evidence" value="ECO:0007669"/>
    <property type="project" value="InterPro"/>
</dbReference>
<name>A0A0D8XZB8_DICVI</name>
<evidence type="ECO:0000313" key="2">
    <source>
        <dbReference type="Proteomes" id="UP000053766"/>
    </source>
</evidence>
<dbReference type="AlphaFoldDB" id="A0A0D8XZB8"/>
<proteinExistence type="predicted"/>
<dbReference type="STRING" id="29172.A0A0D8XZB8"/>